<feature type="region of interest" description="Disordered" evidence="2">
    <location>
        <begin position="1"/>
        <end position="20"/>
    </location>
</feature>
<feature type="compositionally biased region" description="Basic and acidic residues" evidence="2">
    <location>
        <begin position="40"/>
        <end position="54"/>
    </location>
</feature>
<feature type="non-terminal residue" evidence="3">
    <location>
        <position position="1"/>
    </location>
</feature>
<feature type="compositionally biased region" description="Polar residues" evidence="2">
    <location>
        <begin position="8"/>
        <end position="20"/>
    </location>
</feature>
<feature type="compositionally biased region" description="Basic and acidic residues" evidence="2">
    <location>
        <begin position="118"/>
        <end position="130"/>
    </location>
</feature>
<protein>
    <submittedName>
        <fullName evidence="3">Putative serine/arginine-rich splicing factor 4</fullName>
    </submittedName>
</protein>
<dbReference type="AlphaFoldDB" id="A0A147BGA7"/>
<accession>A0A147BGA7</accession>
<organism evidence="3">
    <name type="scientific">Ixodes ricinus</name>
    <name type="common">Common tick</name>
    <name type="synonym">Acarus ricinus</name>
    <dbReference type="NCBI Taxonomy" id="34613"/>
    <lineage>
        <taxon>Eukaryota</taxon>
        <taxon>Metazoa</taxon>
        <taxon>Ecdysozoa</taxon>
        <taxon>Arthropoda</taxon>
        <taxon>Chelicerata</taxon>
        <taxon>Arachnida</taxon>
        <taxon>Acari</taxon>
        <taxon>Parasitiformes</taxon>
        <taxon>Ixodida</taxon>
        <taxon>Ixodoidea</taxon>
        <taxon>Ixodidae</taxon>
        <taxon>Ixodinae</taxon>
        <taxon>Ixodes</taxon>
    </lineage>
</organism>
<reference evidence="3" key="1">
    <citation type="journal article" date="2018" name="PLoS Negl. Trop. Dis.">
        <title>Sialome diversity of ticks revealed by RNAseq of single tick salivary glands.</title>
        <authorList>
            <person name="Perner J."/>
            <person name="Kropackova S."/>
            <person name="Kopacek P."/>
            <person name="Ribeiro J.M."/>
        </authorList>
    </citation>
    <scope>NUCLEOTIDE SEQUENCE</scope>
    <source>
        <strain evidence="3">Siblings of single egg batch collected in Ceske Budejovice</strain>
        <tissue evidence="3">Salivary glands</tissue>
    </source>
</reference>
<feature type="compositionally biased region" description="Polar residues" evidence="2">
    <location>
        <begin position="309"/>
        <end position="324"/>
    </location>
</feature>
<feature type="region of interest" description="Disordered" evidence="2">
    <location>
        <begin position="28"/>
        <end position="368"/>
    </location>
</feature>
<feature type="coiled-coil region" evidence="1">
    <location>
        <begin position="501"/>
        <end position="528"/>
    </location>
</feature>
<evidence type="ECO:0000313" key="3">
    <source>
        <dbReference type="EMBL" id="JAR89830.1"/>
    </source>
</evidence>
<feature type="compositionally biased region" description="Low complexity" evidence="2">
    <location>
        <begin position="90"/>
        <end position="100"/>
    </location>
</feature>
<feature type="compositionally biased region" description="Basic and acidic residues" evidence="2">
    <location>
        <begin position="182"/>
        <end position="198"/>
    </location>
</feature>
<feature type="compositionally biased region" description="Polar residues" evidence="2">
    <location>
        <begin position="199"/>
        <end position="216"/>
    </location>
</feature>
<feature type="compositionally biased region" description="Polar residues" evidence="2">
    <location>
        <begin position="481"/>
        <end position="492"/>
    </location>
</feature>
<feature type="compositionally biased region" description="Polar residues" evidence="2">
    <location>
        <begin position="28"/>
        <end position="39"/>
    </location>
</feature>
<proteinExistence type="predicted"/>
<feature type="region of interest" description="Disordered" evidence="2">
    <location>
        <begin position="481"/>
        <end position="500"/>
    </location>
</feature>
<feature type="compositionally biased region" description="Polar residues" evidence="2">
    <location>
        <begin position="334"/>
        <end position="348"/>
    </location>
</feature>
<keyword evidence="1" id="KW-0175">Coiled coil</keyword>
<evidence type="ECO:0000256" key="2">
    <source>
        <dbReference type="SAM" id="MobiDB-lite"/>
    </source>
</evidence>
<dbReference type="EMBL" id="GEGO01005574">
    <property type="protein sequence ID" value="JAR89830.1"/>
    <property type="molecule type" value="Transcribed_RNA"/>
</dbReference>
<evidence type="ECO:0000256" key="1">
    <source>
        <dbReference type="SAM" id="Coils"/>
    </source>
</evidence>
<sequence length="542" mass="58095">TGRKNTLVEKNSTSGKHATVTKELSCSLPNAVNSSNHSTHLQEETRARSSEWDPVKVNLVSGTNGALPEKAEESRLTAANQQKGTKKKAGSSSAAGKSAGLRVEKEKEAASKVVSQPKHSDGPNKQHKTDLTAGTSPLKVGKSVAGAVQEKQTPWKPKTRQRLGAKEASEQASPASRPRRKGTTEDRKKAAAPQKRDQGTAQKQRTQTASKNTAKSVLQMGGTFTRSKKQSKTVGKTKGPIQRKVSGLIAAKLRGKKTSEEKSAQPAKKPNSRTDSNKLYSVLCRENTATPVNQGRLRASKEKNEKPPSVSQATERCSSITGPKTQRKTVVGDRSSSAGILLTTSTASKRTKAVARQKPVPSRRKIEPSLATAAITAGKGTLKRKRQLRKVAEALAAAAAPSDDIYGSSFPSPKRMISDFLFRKDPQESAEDSLMVAGMRTPQLGSVYGSPWKSSPGVSLCSATSSPFRAAEEIVHAIQKQTSAPYTSSTPKAKQKSHGVVKNLLGNLNELEGQLQTVREKKDRLGDSDVELDYFSEDSSAL</sequence>
<name>A0A147BGA7_IXORI</name>